<evidence type="ECO:0000313" key="11">
    <source>
        <dbReference type="Proteomes" id="UP000596742"/>
    </source>
</evidence>
<proteinExistence type="predicted"/>
<comment type="caution">
    <text evidence="10">The sequence shown here is derived from an EMBL/GenBank/DDBJ whole genome shotgun (WGS) entry which is preliminary data.</text>
</comment>
<sequence>MDLCIKRRSYDIDSLIGAETEKKEDISQLGVDRVMTSTSDSNHSENISLLSSENICRYGSPDQPNQNQSKRTVKEETSDETVSLFHRIDNFHDNSAYSSDISHVNEPFTFGEGCDRDIGERFSDRDIGERFCDRYDDRDMDEYGKRKQRRYRTTFTSFQLEELERAFQKTHYPDVFMREELAMRIDLTEARVQVWFQNRRAKWRKKEKVGPHGHPFNNFGSFPSTSLQFASRGLMVAPPPSQSYTEILLKAYENHLHQTRQDRLVPHFNGVYNPSAILSPTLYNASVPLFSKPLTTVPSMSFQNLLAQMTTKRTNMEPVSNQKPDKVVPEIDQCTSSIVELRKRARVHEDRICTDI</sequence>
<feature type="domain" description="Homeobox" evidence="9">
    <location>
        <begin position="146"/>
        <end position="206"/>
    </location>
</feature>
<evidence type="ECO:0000256" key="4">
    <source>
        <dbReference type="ARBA" id="ARBA00023155"/>
    </source>
</evidence>
<dbReference type="PROSITE" id="PS50071">
    <property type="entry name" value="HOMEOBOX_2"/>
    <property type="match status" value="1"/>
</dbReference>
<dbReference type="InterPro" id="IPR050649">
    <property type="entry name" value="Paired_Homeobox_TFs"/>
</dbReference>
<keyword evidence="5 6" id="KW-0539">Nucleus</keyword>
<dbReference type="GO" id="GO:0000981">
    <property type="term" value="F:DNA-binding transcription factor activity, RNA polymerase II-specific"/>
    <property type="evidence" value="ECO:0007669"/>
    <property type="project" value="InterPro"/>
</dbReference>
<dbReference type="SMART" id="SM00389">
    <property type="entry name" value="HOX"/>
    <property type="match status" value="1"/>
</dbReference>
<organism evidence="10 11">
    <name type="scientific">Mytilus galloprovincialis</name>
    <name type="common">Mediterranean mussel</name>
    <dbReference type="NCBI Taxonomy" id="29158"/>
    <lineage>
        <taxon>Eukaryota</taxon>
        <taxon>Metazoa</taxon>
        <taxon>Spiralia</taxon>
        <taxon>Lophotrochozoa</taxon>
        <taxon>Mollusca</taxon>
        <taxon>Bivalvia</taxon>
        <taxon>Autobranchia</taxon>
        <taxon>Pteriomorphia</taxon>
        <taxon>Mytilida</taxon>
        <taxon>Mytiloidea</taxon>
        <taxon>Mytilidae</taxon>
        <taxon>Mytilinae</taxon>
        <taxon>Mytilus</taxon>
    </lineage>
</organism>
<dbReference type="CDD" id="cd00086">
    <property type="entry name" value="homeodomain"/>
    <property type="match status" value="1"/>
</dbReference>
<feature type="DNA-binding region" description="Homeobox" evidence="6">
    <location>
        <begin position="148"/>
        <end position="207"/>
    </location>
</feature>
<dbReference type="Gene3D" id="1.10.10.60">
    <property type="entry name" value="Homeodomain-like"/>
    <property type="match status" value="1"/>
</dbReference>
<dbReference type="InterPro" id="IPR017970">
    <property type="entry name" value="Homeobox_CS"/>
</dbReference>
<dbReference type="Proteomes" id="UP000596742">
    <property type="component" value="Unassembled WGS sequence"/>
</dbReference>
<dbReference type="InterPro" id="IPR001356">
    <property type="entry name" value="HD"/>
</dbReference>
<dbReference type="GO" id="GO:0005634">
    <property type="term" value="C:nucleus"/>
    <property type="evidence" value="ECO:0007669"/>
    <property type="project" value="UniProtKB-SubCell"/>
</dbReference>
<keyword evidence="2" id="KW-0217">Developmental protein</keyword>
<evidence type="ECO:0000256" key="1">
    <source>
        <dbReference type="ARBA" id="ARBA00004123"/>
    </source>
</evidence>
<reference evidence="10" key="1">
    <citation type="submission" date="2018-11" db="EMBL/GenBank/DDBJ databases">
        <authorList>
            <person name="Alioto T."/>
            <person name="Alioto T."/>
        </authorList>
    </citation>
    <scope>NUCLEOTIDE SEQUENCE</scope>
</reference>
<keyword evidence="3 6" id="KW-0238">DNA-binding</keyword>
<evidence type="ECO:0000256" key="5">
    <source>
        <dbReference type="ARBA" id="ARBA00023242"/>
    </source>
</evidence>
<protein>
    <submittedName>
        <fullName evidence="10">Homeobox protein aristaless-related</fullName>
    </submittedName>
</protein>
<dbReference type="InterPro" id="IPR009057">
    <property type="entry name" value="Homeodomain-like_sf"/>
</dbReference>
<evidence type="ECO:0000256" key="8">
    <source>
        <dbReference type="SAM" id="MobiDB-lite"/>
    </source>
</evidence>
<evidence type="ECO:0000256" key="2">
    <source>
        <dbReference type="ARBA" id="ARBA00022473"/>
    </source>
</evidence>
<feature type="region of interest" description="Disordered" evidence="8">
    <location>
        <begin position="55"/>
        <end position="78"/>
    </location>
</feature>
<dbReference type="GO" id="GO:0000977">
    <property type="term" value="F:RNA polymerase II transcription regulatory region sequence-specific DNA binding"/>
    <property type="evidence" value="ECO:0007669"/>
    <property type="project" value="TreeGrafter"/>
</dbReference>
<evidence type="ECO:0000313" key="10">
    <source>
        <dbReference type="EMBL" id="VDI29493.1"/>
    </source>
</evidence>
<keyword evidence="4 6" id="KW-0371">Homeobox</keyword>
<dbReference type="OrthoDB" id="6159439at2759"/>
<dbReference type="FunFam" id="1.10.10.60:FF:000102">
    <property type="entry name" value="Aristaless related homeobox"/>
    <property type="match status" value="1"/>
</dbReference>
<gene>
    <name evidence="10" type="ORF">MGAL_10B093087</name>
</gene>
<dbReference type="PANTHER" id="PTHR24329">
    <property type="entry name" value="HOMEOBOX PROTEIN ARISTALESS"/>
    <property type="match status" value="1"/>
</dbReference>
<evidence type="ECO:0000256" key="7">
    <source>
        <dbReference type="RuleBase" id="RU000682"/>
    </source>
</evidence>
<dbReference type="PANTHER" id="PTHR24329:SF543">
    <property type="entry name" value="FI01017P-RELATED"/>
    <property type="match status" value="1"/>
</dbReference>
<keyword evidence="11" id="KW-1185">Reference proteome</keyword>
<dbReference type="EMBL" id="UYJE01004596">
    <property type="protein sequence ID" value="VDI29493.1"/>
    <property type="molecule type" value="Genomic_DNA"/>
</dbReference>
<dbReference type="SUPFAM" id="SSF46689">
    <property type="entry name" value="Homeodomain-like"/>
    <property type="match status" value="1"/>
</dbReference>
<name>A0A8B6E4D0_MYTGA</name>
<dbReference type="PROSITE" id="PS00027">
    <property type="entry name" value="HOMEOBOX_1"/>
    <property type="match status" value="1"/>
</dbReference>
<evidence type="ECO:0000259" key="9">
    <source>
        <dbReference type="PROSITE" id="PS50071"/>
    </source>
</evidence>
<dbReference type="AlphaFoldDB" id="A0A8B6E4D0"/>
<dbReference type="Pfam" id="PF00046">
    <property type="entry name" value="Homeodomain"/>
    <property type="match status" value="1"/>
</dbReference>
<accession>A0A8B6E4D0</accession>
<evidence type="ECO:0000256" key="6">
    <source>
        <dbReference type="PROSITE-ProRule" id="PRU00108"/>
    </source>
</evidence>
<comment type="subcellular location">
    <subcellularLocation>
        <location evidence="1 6 7">Nucleus</location>
    </subcellularLocation>
</comment>
<evidence type="ECO:0000256" key="3">
    <source>
        <dbReference type="ARBA" id="ARBA00023125"/>
    </source>
</evidence>